<keyword evidence="1" id="KW-0472">Membrane</keyword>
<sequence>MTEEIQSEPSKDRRFGWISRTAILVACVVGAVGQIWLLCFSDFLLGVEGEWVWPRFEFQLSIDQWIAAGVAIVLSCFIFLWIVRYKSARTSDPSRQTSLLWKLVLLVLGFVWLNAVLAVQMPQGGLSRAVLVMFYPRTSGYFWQATYEAEDWKEFLSGYSDRISDDSDPDNYLHIGTHPPGLAMTHRMLIGLCRSSPLLVTILESTQPDSVQETLQFLQQQSGQGDDPLQRPELAALWLSILITQLFVLLAAIPVYLLSRRLVDDRAARVAAGFWLLVPTVLVFFPKSDVAFPCLALWIQLVWLIALEKESPLWGAVTAVLLITSAWMSLAFMTIGVMLFAQLIHQMVLHRRGMRASIGGTIAGLLLLFGLIMAWGVNLVGIWFQNFHNHALFYDHNSRTYFSWLGVNLLEVSTAIGAPLFVLAICGIFSLCKQFRNLTAFAILSGLAMWAGLWISGKNMGEAARLWGFLLPYGVLAAAITIERLLSEPVSDHSEAEALRPTRRAPWALFAIWSAQVAVCLAASTIVDGFGFTEL</sequence>
<proteinExistence type="predicted"/>
<dbReference type="EMBL" id="SIHI01000033">
    <property type="protein sequence ID" value="TWT43086.1"/>
    <property type="molecule type" value="Genomic_DNA"/>
</dbReference>
<feature type="transmembrane region" description="Helical" evidence="1">
    <location>
        <begin position="103"/>
        <end position="121"/>
    </location>
</feature>
<feature type="transmembrane region" description="Helical" evidence="1">
    <location>
        <begin position="438"/>
        <end position="455"/>
    </location>
</feature>
<protein>
    <recommendedName>
        <fullName evidence="2">Glycosyltransferase RgtA/B/C/D-like domain-containing protein</fullName>
    </recommendedName>
</protein>
<dbReference type="OrthoDB" id="213905at2"/>
<reference evidence="3 4" key="1">
    <citation type="submission" date="2019-02" db="EMBL/GenBank/DDBJ databases">
        <title>Deep-cultivation of Planctomycetes and their phenomic and genomic characterization uncovers novel biology.</title>
        <authorList>
            <person name="Wiegand S."/>
            <person name="Jogler M."/>
            <person name="Boedeker C."/>
            <person name="Pinto D."/>
            <person name="Vollmers J."/>
            <person name="Rivas-Marin E."/>
            <person name="Kohn T."/>
            <person name="Peeters S.H."/>
            <person name="Heuer A."/>
            <person name="Rast P."/>
            <person name="Oberbeckmann S."/>
            <person name="Bunk B."/>
            <person name="Jeske O."/>
            <person name="Meyerdierks A."/>
            <person name="Storesund J.E."/>
            <person name="Kallscheuer N."/>
            <person name="Luecker S."/>
            <person name="Lage O.M."/>
            <person name="Pohl T."/>
            <person name="Merkel B.J."/>
            <person name="Hornburger P."/>
            <person name="Mueller R.-W."/>
            <person name="Bruemmer F."/>
            <person name="Labrenz M."/>
            <person name="Spormann A.M."/>
            <person name="Op Den Camp H."/>
            <person name="Overmann J."/>
            <person name="Amann R."/>
            <person name="Jetten M.S.M."/>
            <person name="Mascher T."/>
            <person name="Medema M.H."/>
            <person name="Devos D.P."/>
            <person name="Kaster A.-K."/>
            <person name="Ovreas L."/>
            <person name="Rohde M."/>
            <person name="Galperin M.Y."/>
            <person name="Jogler C."/>
        </authorList>
    </citation>
    <scope>NUCLEOTIDE SEQUENCE [LARGE SCALE GENOMIC DNA]</scope>
    <source>
        <strain evidence="3 4">KOR42</strain>
    </source>
</reference>
<dbReference type="Proteomes" id="UP000317243">
    <property type="component" value="Unassembled WGS sequence"/>
</dbReference>
<keyword evidence="1" id="KW-0812">Transmembrane</keyword>
<feature type="transmembrane region" description="Helical" evidence="1">
    <location>
        <begin position="21"/>
        <end position="45"/>
    </location>
</feature>
<organism evidence="3 4">
    <name type="scientific">Thalassoglobus neptunius</name>
    <dbReference type="NCBI Taxonomy" id="1938619"/>
    <lineage>
        <taxon>Bacteria</taxon>
        <taxon>Pseudomonadati</taxon>
        <taxon>Planctomycetota</taxon>
        <taxon>Planctomycetia</taxon>
        <taxon>Planctomycetales</taxon>
        <taxon>Planctomycetaceae</taxon>
        <taxon>Thalassoglobus</taxon>
    </lineage>
</organism>
<feature type="transmembrane region" description="Helical" evidence="1">
    <location>
        <begin position="507"/>
        <end position="527"/>
    </location>
</feature>
<feature type="transmembrane region" description="Helical" evidence="1">
    <location>
        <begin position="313"/>
        <end position="341"/>
    </location>
</feature>
<feature type="transmembrane region" description="Helical" evidence="1">
    <location>
        <begin position="65"/>
        <end position="83"/>
    </location>
</feature>
<evidence type="ECO:0000259" key="2">
    <source>
        <dbReference type="Pfam" id="PF13231"/>
    </source>
</evidence>
<dbReference type="InterPro" id="IPR038731">
    <property type="entry name" value="RgtA/B/C-like"/>
</dbReference>
<feature type="transmembrane region" description="Helical" evidence="1">
    <location>
        <begin position="235"/>
        <end position="258"/>
    </location>
</feature>
<dbReference type="RefSeq" id="WP_146511846.1">
    <property type="nucleotide sequence ID" value="NZ_SIHI01000033.1"/>
</dbReference>
<gene>
    <name evidence="3" type="ORF">KOR42_44920</name>
</gene>
<evidence type="ECO:0000313" key="4">
    <source>
        <dbReference type="Proteomes" id="UP000317243"/>
    </source>
</evidence>
<feature type="transmembrane region" description="Helical" evidence="1">
    <location>
        <begin position="362"/>
        <end position="384"/>
    </location>
</feature>
<feature type="transmembrane region" description="Helical" evidence="1">
    <location>
        <begin position="467"/>
        <end position="486"/>
    </location>
</feature>
<evidence type="ECO:0000313" key="3">
    <source>
        <dbReference type="EMBL" id="TWT43086.1"/>
    </source>
</evidence>
<keyword evidence="4" id="KW-1185">Reference proteome</keyword>
<evidence type="ECO:0000256" key="1">
    <source>
        <dbReference type="SAM" id="Phobius"/>
    </source>
</evidence>
<comment type="caution">
    <text evidence="3">The sequence shown here is derived from an EMBL/GenBank/DDBJ whole genome shotgun (WGS) entry which is preliminary data.</text>
</comment>
<feature type="transmembrane region" description="Helical" evidence="1">
    <location>
        <begin position="404"/>
        <end position="431"/>
    </location>
</feature>
<dbReference type="Pfam" id="PF13231">
    <property type="entry name" value="PMT_2"/>
    <property type="match status" value="1"/>
</dbReference>
<name>A0A5C5VWM9_9PLAN</name>
<feature type="domain" description="Glycosyltransferase RgtA/B/C/D-like" evidence="2">
    <location>
        <begin position="238"/>
        <end position="373"/>
    </location>
</feature>
<feature type="transmembrane region" description="Helical" evidence="1">
    <location>
        <begin position="270"/>
        <end position="301"/>
    </location>
</feature>
<keyword evidence="1" id="KW-1133">Transmembrane helix</keyword>
<accession>A0A5C5VWM9</accession>
<dbReference type="AlphaFoldDB" id="A0A5C5VWM9"/>